<dbReference type="EMBL" id="JAPEVB010000006">
    <property type="protein sequence ID" value="KAJ4386326.1"/>
    <property type="molecule type" value="Genomic_DNA"/>
</dbReference>
<dbReference type="AlphaFoldDB" id="A0A9W8YKP8"/>
<accession>A0A9W8YKP8</accession>
<comment type="caution">
    <text evidence="1">The sequence shown here is derived from an EMBL/GenBank/DDBJ whole genome shotgun (WGS) entry which is preliminary data.</text>
</comment>
<sequence length="123" mass="14068">MASGDVLKVSALHYKDPSNTDEDFEKHVTEKINPAWVKLVQRHEVIKYSIVSGSPLALTVDPEYQEIGRDSEAGWIDSPRGEIMVGYERVHIDNKEIVEETAKEWAVYKPDQQFFEGVLTVYE</sequence>
<proteinExistence type="predicted"/>
<gene>
    <name evidence="1" type="ORF">N0V93_009220</name>
</gene>
<protein>
    <recommendedName>
        <fullName evidence="3">EthD domain-containing protein</fullName>
    </recommendedName>
</protein>
<name>A0A9W8YKP8_9PEZI</name>
<reference evidence="1" key="1">
    <citation type="submission" date="2022-10" db="EMBL/GenBank/DDBJ databases">
        <title>Tapping the CABI collections for fungal endophytes: first genome assemblies for Collariella, Neodidymelliopsis, Ascochyta clinopodiicola, Didymella pomorum, Didymosphaeria variabile, Neocosmospora piperis and Neocucurbitaria cava.</title>
        <authorList>
            <person name="Hill R."/>
        </authorList>
    </citation>
    <scope>NUCLEOTIDE SEQUENCE</scope>
    <source>
        <strain evidence="1">IMI 355082</strain>
    </source>
</reference>
<evidence type="ECO:0008006" key="3">
    <source>
        <dbReference type="Google" id="ProtNLM"/>
    </source>
</evidence>
<evidence type="ECO:0000313" key="2">
    <source>
        <dbReference type="Proteomes" id="UP001140453"/>
    </source>
</evidence>
<keyword evidence="2" id="KW-1185">Reference proteome</keyword>
<organism evidence="1 2">
    <name type="scientific">Gnomoniopsis smithogilvyi</name>
    <dbReference type="NCBI Taxonomy" id="1191159"/>
    <lineage>
        <taxon>Eukaryota</taxon>
        <taxon>Fungi</taxon>
        <taxon>Dikarya</taxon>
        <taxon>Ascomycota</taxon>
        <taxon>Pezizomycotina</taxon>
        <taxon>Sordariomycetes</taxon>
        <taxon>Sordariomycetidae</taxon>
        <taxon>Diaporthales</taxon>
        <taxon>Gnomoniaceae</taxon>
        <taxon>Gnomoniopsis</taxon>
    </lineage>
</organism>
<dbReference type="Proteomes" id="UP001140453">
    <property type="component" value="Unassembled WGS sequence"/>
</dbReference>
<evidence type="ECO:0000313" key="1">
    <source>
        <dbReference type="EMBL" id="KAJ4386326.1"/>
    </source>
</evidence>
<dbReference type="OrthoDB" id="3183782at2759"/>